<dbReference type="PRINTS" id="PR01950">
    <property type="entry name" value="LANCSUPER"/>
</dbReference>
<organism evidence="2 3">
    <name type="scientific">Metabacillus sediminis</name>
    <dbReference type="NCBI Taxonomy" id="3117746"/>
    <lineage>
        <taxon>Bacteria</taxon>
        <taxon>Bacillati</taxon>
        <taxon>Bacillota</taxon>
        <taxon>Bacilli</taxon>
        <taxon>Bacillales</taxon>
        <taxon>Bacillaceae</taxon>
        <taxon>Metabacillus</taxon>
    </lineage>
</organism>
<sequence length="1029" mass="115937">MSANMYSEQFQDTLQYWMTLYPEIKTAEDFEQVIGDVGMTSLNDLHSRLHTPHPASENIPQFMQTFQSNLNQDWFIDEKFSHVPFYFFFKPVVKHHLDLFEEKLKNDPSISSLQTFIIRAASELFKTLHNLAIRTLILEVNIARLQNKLEGETSEARFLYFTGTLLKEPEFTGSLYEEYTVLTRMMDSASANYLNFVLEIAAHTEKDQLLLEEAFGLKDGIGKIDSIDNNLGDDHNGGQTVSIVRFTSGFKAVYKPRCVKIELAYQRFIDWLNEQKAGNMLALKTVLIMDRGEYGWMEFVPYEECTDTEGAERFYKRIGHQLAVFYILNANDFHHENLIASGEHPVPIDLESLFHSVIVDLPFASTSEVMAHEQLARSVYSAGLLPQKIVKRVDGKEISVDISGLGGEDEQASPFVSLTISGNLTDEIKIEKHAGTLDSEQNNPSLKGEVQRSELFSKEIKDGFTALYEWIAENKELVIAELSNRFAGNQSRYIARPTYVYSQLLSTALHPDFLRDELSREILLHRIGIHASRLKKPLLKAEIMDLMTGSIPYFTSRTDMNAIAWNGRIQMDEAFNRTPLMEAAHKIRSMGDPDLQRQLSIIDMSFKAKTSSAESEVTGIQFSFEPDKKEPEKWLELACRIGDHLLETSVADQEEGLDRTWISTMLEGKEEETWSIGPVGNDLYNGNSGIAVFLACLGEITGMEKYKKAAAQTIYSPIQEIKSLDFKHPYLVGAYNGLSGYLYAIYHTGKLLKDPEMKEFAIRHMNKLKSLASGDKVYDVVGGSAGSIGAILSLYKEELTPGDREVILDCAHTHFLHLRKNHQIFGSSIAWKSDVTNPGSGFSHGNAGIAAYLGKLYELTKDEEVLNTIQQALAYERELFSEEHGNWYSSPEKTRMSIGWCHGAPGILLSRLLLKRSGYTDDQIDSEIVTALSTTLSNGFGHNPSYCHGDLGNLSIVQLAAETFGDQQLQSQALSTFQQIFDQVLSKRWKEGVFRGTDSMSVMIGLTGFGYSLLKQYAPSIVPDILWFE</sequence>
<dbReference type="InterPro" id="IPR007822">
    <property type="entry name" value="LANC-like"/>
</dbReference>
<dbReference type="InterPro" id="IPR025410">
    <property type="entry name" value="Lant_dehyd"/>
</dbReference>
<dbReference type="EMBL" id="CP147407">
    <property type="protein sequence ID" value="WXB96474.1"/>
    <property type="molecule type" value="Genomic_DNA"/>
</dbReference>
<keyword evidence="3" id="KW-1185">Reference proteome</keyword>
<dbReference type="NCBIfam" id="TIGR03897">
    <property type="entry name" value="lanti_2_LanM"/>
    <property type="match status" value="1"/>
</dbReference>
<dbReference type="InterPro" id="IPR017146">
    <property type="entry name" value="Lanti_2_LanM"/>
</dbReference>
<dbReference type="PIRSF" id="PIRSF037228">
    <property type="entry name" value="Lant_mod_RumM"/>
    <property type="match status" value="1"/>
</dbReference>
<protein>
    <submittedName>
        <fullName evidence="2">Type 2 lanthipeptide synthetase LanM family protein</fullName>
    </submittedName>
</protein>
<dbReference type="PANTHER" id="PTHR12736:SF7">
    <property type="entry name" value="LANC-LIKE PROTEIN 3"/>
    <property type="match status" value="1"/>
</dbReference>
<dbReference type="Proteomes" id="UP001377337">
    <property type="component" value="Chromosome"/>
</dbReference>
<evidence type="ECO:0000259" key="1">
    <source>
        <dbReference type="Pfam" id="PF13575"/>
    </source>
</evidence>
<gene>
    <name evidence="2" type="ORF">WCV65_18365</name>
</gene>
<dbReference type="PANTHER" id="PTHR12736">
    <property type="entry name" value="LANC-LIKE PROTEIN"/>
    <property type="match status" value="1"/>
</dbReference>
<proteinExistence type="predicted"/>
<evidence type="ECO:0000313" key="2">
    <source>
        <dbReference type="EMBL" id="WXB96474.1"/>
    </source>
</evidence>
<dbReference type="Pfam" id="PF13575">
    <property type="entry name" value="DUF4135"/>
    <property type="match status" value="1"/>
</dbReference>
<dbReference type="Pfam" id="PF05147">
    <property type="entry name" value="LANC_like"/>
    <property type="match status" value="1"/>
</dbReference>
<dbReference type="CDD" id="cd04792">
    <property type="entry name" value="LanM-like"/>
    <property type="match status" value="1"/>
</dbReference>
<accession>A0ABZ2NFH0</accession>
<feature type="domain" description="Lantibiotic biosynthesis protein dehydration" evidence="1">
    <location>
        <begin position="179"/>
        <end position="556"/>
    </location>
</feature>
<reference evidence="2 3" key="1">
    <citation type="submission" date="2024-02" db="EMBL/GenBank/DDBJ databases">
        <title>Seven novel Bacillus-like species.</title>
        <authorList>
            <person name="Liu G."/>
        </authorList>
    </citation>
    <scope>NUCLEOTIDE SEQUENCE [LARGE SCALE GENOMIC DNA]</scope>
    <source>
        <strain evidence="2 3">FJAT-52054</strain>
    </source>
</reference>
<dbReference type="InterPro" id="IPR012341">
    <property type="entry name" value="6hp_glycosidase-like_sf"/>
</dbReference>
<dbReference type="SMART" id="SM01260">
    <property type="entry name" value="LANC_like"/>
    <property type="match status" value="1"/>
</dbReference>
<evidence type="ECO:0000313" key="3">
    <source>
        <dbReference type="Proteomes" id="UP001377337"/>
    </source>
</evidence>
<name>A0ABZ2NFH0_9BACI</name>
<dbReference type="RefSeq" id="WP_338778484.1">
    <property type="nucleotide sequence ID" value="NZ_CP147407.1"/>
</dbReference>
<dbReference type="SUPFAM" id="SSF158745">
    <property type="entry name" value="LanC-like"/>
    <property type="match status" value="1"/>
</dbReference>
<dbReference type="Gene3D" id="1.50.10.10">
    <property type="match status" value="1"/>
</dbReference>